<evidence type="ECO:0000313" key="3">
    <source>
        <dbReference type="Proteomes" id="UP000184386"/>
    </source>
</evidence>
<accession>A0A1M7D802</accession>
<organism evidence="2 3">
    <name type="scientific">Anaerocolumna jejuensis DSM 15929</name>
    <dbReference type="NCBI Taxonomy" id="1121322"/>
    <lineage>
        <taxon>Bacteria</taxon>
        <taxon>Bacillati</taxon>
        <taxon>Bacillota</taxon>
        <taxon>Clostridia</taxon>
        <taxon>Lachnospirales</taxon>
        <taxon>Lachnospiraceae</taxon>
        <taxon>Anaerocolumna</taxon>
    </lineage>
</organism>
<evidence type="ECO:0000256" key="1">
    <source>
        <dbReference type="SAM" id="Phobius"/>
    </source>
</evidence>
<dbReference type="RefSeq" id="WP_073280502.1">
    <property type="nucleotide sequence ID" value="NZ_FRAC01000051.1"/>
</dbReference>
<proteinExistence type="predicted"/>
<dbReference type="EMBL" id="FRAC01000051">
    <property type="protein sequence ID" value="SHL75595.1"/>
    <property type="molecule type" value="Genomic_DNA"/>
</dbReference>
<feature type="transmembrane region" description="Helical" evidence="1">
    <location>
        <begin position="12"/>
        <end position="34"/>
    </location>
</feature>
<protein>
    <submittedName>
        <fullName evidence="2">Uncharacterized protein</fullName>
    </submittedName>
</protein>
<evidence type="ECO:0000313" key="2">
    <source>
        <dbReference type="EMBL" id="SHL75595.1"/>
    </source>
</evidence>
<keyword evidence="1" id="KW-0812">Transmembrane</keyword>
<sequence length="68" mass="8182">MEKIFKKIMVTHGFTGIGALAFVMTLLKDFRIFLQRYFMDFLKEGYAVRCGRLNNYWMLLERPGHQWC</sequence>
<keyword evidence="1" id="KW-1133">Transmembrane helix</keyword>
<keyword evidence="3" id="KW-1185">Reference proteome</keyword>
<reference evidence="2 3" key="1">
    <citation type="submission" date="2016-11" db="EMBL/GenBank/DDBJ databases">
        <authorList>
            <person name="Jaros S."/>
            <person name="Januszkiewicz K."/>
            <person name="Wedrychowicz H."/>
        </authorList>
    </citation>
    <scope>NUCLEOTIDE SEQUENCE [LARGE SCALE GENOMIC DNA]</scope>
    <source>
        <strain evidence="2 3">DSM 15929</strain>
    </source>
</reference>
<dbReference type="Proteomes" id="UP000184386">
    <property type="component" value="Unassembled WGS sequence"/>
</dbReference>
<dbReference type="AlphaFoldDB" id="A0A1M7D802"/>
<name>A0A1M7D802_9FIRM</name>
<gene>
    <name evidence="2" type="ORF">SAMN02745136_05629</name>
</gene>
<keyword evidence="1" id="KW-0472">Membrane</keyword>